<dbReference type="InterPro" id="IPR011990">
    <property type="entry name" value="TPR-like_helical_dom_sf"/>
</dbReference>
<feature type="non-terminal residue" evidence="1">
    <location>
        <position position="1"/>
    </location>
</feature>
<dbReference type="AlphaFoldDB" id="A0A413QU68"/>
<evidence type="ECO:0000313" key="2">
    <source>
        <dbReference type="Proteomes" id="UP000286341"/>
    </source>
</evidence>
<organism evidence="1 2">
    <name type="scientific">Agathobacter rectalis</name>
    <dbReference type="NCBI Taxonomy" id="39491"/>
    <lineage>
        <taxon>Bacteria</taxon>
        <taxon>Bacillati</taxon>
        <taxon>Bacillota</taxon>
        <taxon>Clostridia</taxon>
        <taxon>Lachnospirales</taxon>
        <taxon>Lachnospiraceae</taxon>
        <taxon>Agathobacter</taxon>
    </lineage>
</organism>
<dbReference type="SUPFAM" id="SSF48452">
    <property type="entry name" value="TPR-like"/>
    <property type="match status" value="1"/>
</dbReference>
<dbReference type="RefSeq" id="WP_306764701.1">
    <property type="nucleotide sequence ID" value="NZ_QSEY01000017.1"/>
</dbReference>
<comment type="caution">
    <text evidence="1">The sequence shown here is derived from an EMBL/GenBank/DDBJ whole genome shotgun (WGS) entry which is preliminary data.</text>
</comment>
<dbReference type="InterPro" id="IPR019734">
    <property type="entry name" value="TPR_rpt"/>
</dbReference>
<accession>A0A413QU68</accession>
<reference evidence="1 2" key="1">
    <citation type="submission" date="2018-08" db="EMBL/GenBank/DDBJ databases">
        <title>A genome reference for cultivated species of the human gut microbiota.</title>
        <authorList>
            <person name="Zou Y."/>
            <person name="Xue W."/>
            <person name="Luo G."/>
        </authorList>
    </citation>
    <scope>NUCLEOTIDE SEQUENCE [LARGE SCALE GENOMIC DNA]</scope>
    <source>
        <strain evidence="1 2">AM44-1AT</strain>
    </source>
</reference>
<dbReference type="SMART" id="SM00028">
    <property type="entry name" value="TPR"/>
    <property type="match status" value="2"/>
</dbReference>
<dbReference type="Gene3D" id="1.25.40.10">
    <property type="entry name" value="Tetratricopeptide repeat domain"/>
    <property type="match status" value="1"/>
</dbReference>
<gene>
    <name evidence="1" type="ORF">DW948_11505</name>
</gene>
<evidence type="ECO:0000313" key="1">
    <source>
        <dbReference type="EMBL" id="RHA11558.1"/>
    </source>
</evidence>
<protein>
    <submittedName>
        <fullName evidence="1">Tetratricopeptide repeat protein</fullName>
    </submittedName>
</protein>
<dbReference type="Proteomes" id="UP000286341">
    <property type="component" value="Unassembled WGS sequence"/>
</dbReference>
<proteinExistence type="predicted"/>
<sequence length="307" mass="34694">PVLNDKSGIIIISIFCNGLDVKTPQNVIDSLISIAEHVIVDSPEYFLLFLQDMFPYLEKYLVTDYLPKLVDRIEYMMNQLEQVEKSCKINDANSSVSEHSNSNVCNRALLLDYKAELLVMKKDYKTALKKRQKAINIMESTPLDSEKADLRTVNLFSNLYNNLSNIYVLMKNPSDAATALEKAISIRSQHSKLGLTESHDLLQQLINLTNMLILAKNYDMAAQIPTLYENTVLEHEGSQTFDYGICQFMNGVLALSEGIPAKAENYLLTAESIITDIMGTDNEYTTYNCPDAVNLRLSILFVYIPCF</sequence>
<dbReference type="EMBL" id="QSFB01000017">
    <property type="protein sequence ID" value="RHA11558.1"/>
    <property type="molecule type" value="Genomic_DNA"/>
</dbReference>
<name>A0A413QU68_9FIRM</name>